<evidence type="ECO:0000256" key="1">
    <source>
        <dbReference type="SAM" id="MobiDB-lite"/>
    </source>
</evidence>
<dbReference type="Proteomes" id="UP000322667">
    <property type="component" value="Chromosome A12"/>
</dbReference>
<reference evidence="2 3" key="1">
    <citation type="submission" date="2019-07" db="EMBL/GenBank/DDBJ databases">
        <title>WGS assembly of Gossypium tomentosum.</title>
        <authorList>
            <person name="Chen Z.J."/>
            <person name="Sreedasyam A."/>
            <person name="Ando A."/>
            <person name="Song Q."/>
            <person name="De L."/>
            <person name="Hulse-Kemp A."/>
            <person name="Ding M."/>
            <person name="Ye W."/>
            <person name="Kirkbride R."/>
            <person name="Jenkins J."/>
            <person name="Plott C."/>
            <person name="Lovell J."/>
            <person name="Lin Y.-M."/>
            <person name="Vaughn R."/>
            <person name="Liu B."/>
            <person name="Li W."/>
            <person name="Simpson S."/>
            <person name="Scheffler B."/>
            <person name="Saski C."/>
            <person name="Grover C."/>
            <person name="Hu G."/>
            <person name="Conover J."/>
            <person name="Carlson J."/>
            <person name="Shu S."/>
            <person name="Boston L."/>
            <person name="Williams M."/>
            <person name="Peterson D."/>
            <person name="Mcgee K."/>
            <person name="Jones D."/>
            <person name="Wendel J."/>
            <person name="Stelly D."/>
            <person name="Grimwood J."/>
            <person name="Schmutz J."/>
        </authorList>
    </citation>
    <scope>NUCLEOTIDE SEQUENCE [LARGE SCALE GENOMIC DNA]</scope>
    <source>
        <strain evidence="2">7179.01</strain>
    </source>
</reference>
<feature type="region of interest" description="Disordered" evidence="1">
    <location>
        <begin position="1"/>
        <end position="31"/>
    </location>
</feature>
<protein>
    <submittedName>
        <fullName evidence="2">Uncharacterized protein</fullName>
    </submittedName>
</protein>
<evidence type="ECO:0000313" key="2">
    <source>
        <dbReference type="EMBL" id="TYH94584.1"/>
    </source>
</evidence>
<accession>A0A5D2MTW5</accession>
<sequence>MGASNFQPFISLSNQEIQNPNLDQRKAKQVD</sequence>
<proteinExistence type="predicted"/>
<name>A0A5D2MTW5_GOSTO</name>
<dbReference type="AlphaFoldDB" id="A0A5D2MTW5"/>
<evidence type="ECO:0000313" key="3">
    <source>
        <dbReference type="Proteomes" id="UP000322667"/>
    </source>
</evidence>
<feature type="compositionally biased region" description="Polar residues" evidence="1">
    <location>
        <begin position="1"/>
        <end position="22"/>
    </location>
</feature>
<dbReference type="EMBL" id="CM017621">
    <property type="protein sequence ID" value="TYH94584.1"/>
    <property type="molecule type" value="Genomic_DNA"/>
</dbReference>
<organism evidence="2 3">
    <name type="scientific">Gossypium tomentosum</name>
    <name type="common">Hawaiian cotton</name>
    <name type="synonym">Gossypium sandvicense</name>
    <dbReference type="NCBI Taxonomy" id="34277"/>
    <lineage>
        <taxon>Eukaryota</taxon>
        <taxon>Viridiplantae</taxon>
        <taxon>Streptophyta</taxon>
        <taxon>Embryophyta</taxon>
        <taxon>Tracheophyta</taxon>
        <taxon>Spermatophyta</taxon>
        <taxon>Magnoliopsida</taxon>
        <taxon>eudicotyledons</taxon>
        <taxon>Gunneridae</taxon>
        <taxon>Pentapetalae</taxon>
        <taxon>rosids</taxon>
        <taxon>malvids</taxon>
        <taxon>Malvales</taxon>
        <taxon>Malvaceae</taxon>
        <taxon>Malvoideae</taxon>
        <taxon>Gossypium</taxon>
    </lineage>
</organism>
<gene>
    <name evidence="2" type="ORF">ES332_A12G051000v1</name>
</gene>
<keyword evidence="3" id="KW-1185">Reference proteome</keyword>